<evidence type="ECO:0000313" key="3">
    <source>
        <dbReference type="Proteomes" id="UP001592531"/>
    </source>
</evidence>
<feature type="region of interest" description="Disordered" evidence="1">
    <location>
        <begin position="1"/>
        <end position="21"/>
    </location>
</feature>
<organism evidence="2 3">
    <name type="scientific">Streptacidiphilus cavernicola</name>
    <dbReference type="NCBI Taxonomy" id="3342716"/>
    <lineage>
        <taxon>Bacteria</taxon>
        <taxon>Bacillati</taxon>
        <taxon>Actinomycetota</taxon>
        <taxon>Actinomycetes</taxon>
        <taxon>Kitasatosporales</taxon>
        <taxon>Streptomycetaceae</taxon>
        <taxon>Streptacidiphilus</taxon>
    </lineage>
</organism>
<keyword evidence="3" id="KW-1185">Reference proteome</keyword>
<reference evidence="2 3" key="1">
    <citation type="submission" date="2024-09" db="EMBL/GenBank/DDBJ databases">
        <authorList>
            <person name="Lee S.D."/>
        </authorList>
    </citation>
    <scope>NUCLEOTIDE SEQUENCE [LARGE SCALE GENOMIC DNA]</scope>
    <source>
        <strain evidence="2 3">N8-3</strain>
    </source>
</reference>
<proteinExistence type="predicted"/>
<dbReference type="Proteomes" id="UP001592531">
    <property type="component" value="Unassembled WGS sequence"/>
</dbReference>
<sequence length="255" mass="26869">MLSSTCAVTQSPGVSGPAGRPGASAAILGSALLECDGRTLVVQATYPHVLACGEVPSLVAKEEADRVLISVRLMVRSVSPHTLCAAVAVVGGTSQVRLRAPLGGRMLVDAVTGHRIAVLDERSLQHVTYLPSGYHVDPREPVRLTTATAPNSDPQNQPAAVVHLFAAGRIIPGEDDGGLFVTQTRGRIDPGQAAPVGTVVVHGQHAKVWDDQGIRYLIWQEDGWTLKVESMPTTMNGKPLSTGELQKIAQGMRAI</sequence>
<evidence type="ECO:0000313" key="2">
    <source>
        <dbReference type="EMBL" id="MFC1421542.1"/>
    </source>
</evidence>
<dbReference type="RefSeq" id="WP_380544957.1">
    <property type="nucleotide sequence ID" value="NZ_JBHFAB010000045.1"/>
</dbReference>
<protein>
    <submittedName>
        <fullName evidence="2">Uncharacterized protein</fullName>
    </submittedName>
</protein>
<comment type="caution">
    <text evidence="2">The sequence shown here is derived from an EMBL/GenBank/DDBJ whole genome shotgun (WGS) entry which is preliminary data.</text>
</comment>
<evidence type="ECO:0000256" key="1">
    <source>
        <dbReference type="SAM" id="MobiDB-lite"/>
    </source>
</evidence>
<feature type="compositionally biased region" description="Polar residues" evidence="1">
    <location>
        <begin position="1"/>
        <end position="10"/>
    </location>
</feature>
<dbReference type="EMBL" id="JBHFAB010000045">
    <property type="protein sequence ID" value="MFC1421542.1"/>
    <property type="molecule type" value="Genomic_DNA"/>
</dbReference>
<accession>A0ABV6W6D0</accession>
<gene>
    <name evidence="2" type="ORF">ACEZDE_33595</name>
</gene>
<feature type="compositionally biased region" description="Low complexity" evidence="1">
    <location>
        <begin position="11"/>
        <end position="21"/>
    </location>
</feature>
<name>A0ABV6W6D0_9ACTN</name>